<organism evidence="7 8">
    <name type="scientific">Caballeronia arvi</name>
    <dbReference type="NCBI Taxonomy" id="1777135"/>
    <lineage>
        <taxon>Bacteria</taxon>
        <taxon>Pseudomonadati</taxon>
        <taxon>Pseudomonadota</taxon>
        <taxon>Betaproteobacteria</taxon>
        <taxon>Burkholderiales</taxon>
        <taxon>Burkholderiaceae</taxon>
        <taxon>Caballeronia</taxon>
    </lineage>
</organism>
<feature type="transmembrane region" description="Helical" evidence="5">
    <location>
        <begin position="12"/>
        <end position="41"/>
    </location>
</feature>
<dbReference type="SUPFAM" id="SSF103473">
    <property type="entry name" value="MFS general substrate transporter"/>
    <property type="match status" value="1"/>
</dbReference>
<feature type="transmembrane region" description="Helical" evidence="5">
    <location>
        <begin position="322"/>
        <end position="344"/>
    </location>
</feature>
<dbReference type="Pfam" id="PF07690">
    <property type="entry name" value="MFS_1"/>
    <property type="match status" value="1"/>
</dbReference>
<feature type="transmembrane region" description="Helical" evidence="5">
    <location>
        <begin position="169"/>
        <end position="188"/>
    </location>
</feature>
<dbReference type="InterPro" id="IPR011701">
    <property type="entry name" value="MFS"/>
</dbReference>
<evidence type="ECO:0000256" key="3">
    <source>
        <dbReference type="ARBA" id="ARBA00022989"/>
    </source>
</evidence>
<keyword evidence="2 5" id="KW-0812">Transmembrane</keyword>
<keyword evidence="4 5" id="KW-0472">Membrane</keyword>
<dbReference type="Proteomes" id="UP000055019">
    <property type="component" value="Unassembled WGS sequence"/>
</dbReference>
<dbReference type="EMBL" id="FCOM02000093">
    <property type="protein sequence ID" value="SAL87493.1"/>
    <property type="molecule type" value="Genomic_DNA"/>
</dbReference>
<comment type="caution">
    <text evidence="7">The sequence shown here is derived from an EMBL/GenBank/DDBJ whole genome shotgun (WGS) entry which is preliminary data.</text>
</comment>
<comment type="subcellular location">
    <subcellularLocation>
        <location evidence="1">Membrane</location>
        <topology evidence="1">Multi-pass membrane protein</topology>
    </subcellularLocation>
</comment>
<evidence type="ECO:0000256" key="5">
    <source>
        <dbReference type="SAM" id="Phobius"/>
    </source>
</evidence>
<feature type="transmembrane region" description="Helical" evidence="5">
    <location>
        <begin position="53"/>
        <end position="73"/>
    </location>
</feature>
<evidence type="ECO:0000313" key="7">
    <source>
        <dbReference type="EMBL" id="SAL87493.1"/>
    </source>
</evidence>
<dbReference type="RefSeq" id="WP_061152233.1">
    <property type="nucleotide sequence ID" value="NZ_FCOM02000093.1"/>
</dbReference>
<feature type="transmembrane region" description="Helical" evidence="5">
    <location>
        <begin position="258"/>
        <end position="283"/>
    </location>
</feature>
<name>A0A158L3F2_9BURK</name>
<evidence type="ECO:0000256" key="1">
    <source>
        <dbReference type="ARBA" id="ARBA00004141"/>
    </source>
</evidence>
<dbReference type="InterPro" id="IPR036259">
    <property type="entry name" value="MFS_trans_sf"/>
</dbReference>
<evidence type="ECO:0000256" key="2">
    <source>
        <dbReference type="ARBA" id="ARBA00022692"/>
    </source>
</evidence>
<sequence>MATLDRSRVTRGWIVTILLALFMVINFMDKAILGIVAIPLMKELGIPPAEFGLIASSFFLFFSISAILFGFIANRMSSKFVLLILAVIWGVSQLPLAFFASVPLLYFSRILLGIGEGPAYPLALHACYTWFKDEKRNLPSSIIFQGVSLGLLISGPILTYIMLNHSWHAAFMFLGIASVVWMILWWVFGSEGPYASKQSQTVAEQAIDKVPYFKILTDRTFLSNMLLYWVTYWIFSIMFTWIPSYLSHVMGYGTKEVGWMFMLFTGINIPLVFIGSWISQYLLQRGISSLFARGWLSCTFVVIGGLCILAAIFLVQTPTVKVALLALGFNLPQLTFVLSSAIVAEIVPTRQRSAAMSISSALATTGGLVAPALTGRLIQGAISATQGYDYAFVVSAILALVVGGMGYLLIRPEDSKRRFENLSDEQKLVAANC</sequence>
<feature type="domain" description="Major facilitator superfamily (MFS) profile" evidence="6">
    <location>
        <begin position="15"/>
        <end position="414"/>
    </location>
</feature>
<feature type="transmembrane region" description="Helical" evidence="5">
    <location>
        <begin position="295"/>
        <end position="316"/>
    </location>
</feature>
<feature type="transmembrane region" description="Helical" evidence="5">
    <location>
        <begin position="143"/>
        <end position="163"/>
    </location>
</feature>
<dbReference type="AlphaFoldDB" id="A0A158L3F2"/>
<dbReference type="PROSITE" id="PS50850">
    <property type="entry name" value="MFS"/>
    <property type="match status" value="1"/>
</dbReference>
<keyword evidence="3 5" id="KW-1133">Transmembrane helix</keyword>
<dbReference type="InterPro" id="IPR020846">
    <property type="entry name" value="MFS_dom"/>
</dbReference>
<protein>
    <submittedName>
        <fullName evidence="7">Major facilitator transporter</fullName>
    </submittedName>
</protein>
<feature type="transmembrane region" description="Helical" evidence="5">
    <location>
        <begin position="226"/>
        <end position="246"/>
    </location>
</feature>
<evidence type="ECO:0000259" key="6">
    <source>
        <dbReference type="PROSITE" id="PS50850"/>
    </source>
</evidence>
<evidence type="ECO:0000313" key="8">
    <source>
        <dbReference type="Proteomes" id="UP000055019"/>
    </source>
</evidence>
<feature type="transmembrane region" description="Helical" evidence="5">
    <location>
        <begin position="390"/>
        <end position="410"/>
    </location>
</feature>
<dbReference type="Gene3D" id="1.20.1250.20">
    <property type="entry name" value="MFS general substrate transporter like domains"/>
    <property type="match status" value="2"/>
</dbReference>
<keyword evidence="8" id="KW-1185">Reference proteome</keyword>
<evidence type="ECO:0000256" key="4">
    <source>
        <dbReference type="ARBA" id="ARBA00023136"/>
    </source>
</evidence>
<feature type="transmembrane region" description="Helical" evidence="5">
    <location>
        <begin position="106"/>
        <end position="131"/>
    </location>
</feature>
<dbReference type="PANTHER" id="PTHR11662">
    <property type="entry name" value="SOLUTE CARRIER FAMILY 17"/>
    <property type="match status" value="1"/>
</dbReference>
<reference evidence="7" key="1">
    <citation type="submission" date="2016-01" db="EMBL/GenBank/DDBJ databases">
        <authorList>
            <person name="Peeters C."/>
        </authorList>
    </citation>
    <scope>NUCLEOTIDE SEQUENCE [LARGE SCALE GENOMIC DNA]</scope>
    <source>
        <strain evidence="7">LMG 29317</strain>
    </source>
</reference>
<dbReference type="InterPro" id="IPR050382">
    <property type="entry name" value="MFS_Na/Anion_cotransporter"/>
</dbReference>
<feature type="transmembrane region" description="Helical" evidence="5">
    <location>
        <begin position="356"/>
        <end position="378"/>
    </location>
</feature>
<gene>
    <name evidence="7" type="ORF">AWB74_08136</name>
</gene>
<dbReference type="GO" id="GO:0022857">
    <property type="term" value="F:transmembrane transporter activity"/>
    <property type="evidence" value="ECO:0007669"/>
    <property type="project" value="InterPro"/>
</dbReference>
<feature type="transmembrane region" description="Helical" evidence="5">
    <location>
        <begin position="80"/>
        <end position="100"/>
    </location>
</feature>
<dbReference type="GO" id="GO:0016020">
    <property type="term" value="C:membrane"/>
    <property type="evidence" value="ECO:0007669"/>
    <property type="project" value="UniProtKB-SubCell"/>
</dbReference>
<proteinExistence type="predicted"/>
<accession>A0A158L3F2</accession>
<dbReference type="PANTHER" id="PTHR11662:SF450">
    <property type="entry name" value="BLR1003 PROTEIN"/>
    <property type="match status" value="1"/>
</dbReference>